<evidence type="ECO:0000313" key="3">
    <source>
        <dbReference type="EMBL" id="MVT26580.1"/>
    </source>
</evidence>
<name>A0A7K1UJC7_9MICC</name>
<comment type="caution">
    <text evidence="3">The sequence shown here is derived from an EMBL/GenBank/DDBJ whole genome shotgun (WGS) entry which is preliminary data.</text>
</comment>
<keyword evidence="1" id="KW-1133">Transmembrane helix</keyword>
<reference evidence="3 4" key="1">
    <citation type="submission" date="2019-12" db="EMBL/GenBank/DDBJ databases">
        <title>Nesterenkonia muleiensis sp. nov., a novel actinobacterium isolated from sap of Populus euphratica.</title>
        <authorList>
            <person name="Wang R."/>
        </authorList>
    </citation>
    <scope>NUCLEOTIDE SEQUENCE [LARGE SCALE GENOMIC DNA]</scope>
    <source>
        <strain evidence="3 4">F10</strain>
    </source>
</reference>
<feature type="domain" description="Protein-glutamine gamma-glutamyltransferase-like C-terminal" evidence="2">
    <location>
        <begin position="167"/>
        <end position="235"/>
    </location>
</feature>
<evidence type="ECO:0000256" key="1">
    <source>
        <dbReference type="SAM" id="Phobius"/>
    </source>
</evidence>
<organism evidence="3 4">
    <name type="scientific">Nesterenkonia alkaliphila</name>
    <dbReference type="NCBI Taxonomy" id="1463631"/>
    <lineage>
        <taxon>Bacteria</taxon>
        <taxon>Bacillati</taxon>
        <taxon>Actinomycetota</taxon>
        <taxon>Actinomycetes</taxon>
        <taxon>Micrococcales</taxon>
        <taxon>Micrococcaceae</taxon>
        <taxon>Nesterenkonia</taxon>
    </lineage>
</organism>
<dbReference type="Proteomes" id="UP000460157">
    <property type="component" value="Unassembled WGS sequence"/>
</dbReference>
<evidence type="ECO:0000259" key="2">
    <source>
        <dbReference type="Pfam" id="PF13559"/>
    </source>
</evidence>
<accession>A0A7K1UJC7</accession>
<dbReference type="RefSeq" id="WP_157323613.1">
    <property type="nucleotide sequence ID" value="NZ_BMFX01000002.1"/>
</dbReference>
<dbReference type="InterPro" id="IPR025403">
    <property type="entry name" value="TgpA-like_C"/>
</dbReference>
<feature type="transmembrane region" description="Helical" evidence="1">
    <location>
        <begin position="99"/>
        <end position="120"/>
    </location>
</feature>
<evidence type="ECO:0000313" key="4">
    <source>
        <dbReference type="Proteomes" id="UP000460157"/>
    </source>
</evidence>
<gene>
    <name evidence="3" type="ORF">GNZ21_09460</name>
</gene>
<sequence>MDTTRARAAAVLSVLGLFLLVIAAAVPIPRHIGPLPFWDPNGDEPPEQPTVPPCPADAEQAEELPAWCELEQEPGDDLLDLEEQLGEGASWDLSWLEQVFAVIALLSMLVLLVFGTYTLVKWIRERGSRSAEPVEILEDLQHAAEATGQARERALAEGSPRNAVVACWVALEDAAEGAGLHRSAAETSQEFTQRVLAHWEVDAATITELAELYRTARFSHQELSEDHRRRAAACLARVHSAIQVRRSLQQEVP</sequence>
<keyword evidence="1" id="KW-0812">Transmembrane</keyword>
<dbReference type="Pfam" id="PF13559">
    <property type="entry name" value="DUF4129"/>
    <property type="match status" value="1"/>
</dbReference>
<dbReference type="EMBL" id="WRPM01000068">
    <property type="protein sequence ID" value="MVT26580.1"/>
    <property type="molecule type" value="Genomic_DNA"/>
</dbReference>
<keyword evidence="4" id="KW-1185">Reference proteome</keyword>
<dbReference type="AlphaFoldDB" id="A0A7K1UJC7"/>
<dbReference type="OrthoDB" id="5198230at2"/>
<protein>
    <submittedName>
        <fullName evidence="3">DUF4129 domain-containing protein</fullName>
    </submittedName>
</protein>
<keyword evidence="1" id="KW-0472">Membrane</keyword>
<proteinExistence type="predicted"/>